<dbReference type="OrthoDB" id="1821130at2"/>
<dbReference type="PROSITE" id="PS51186">
    <property type="entry name" value="GNAT"/>
    <property type="match status" value="1"/>
</dbReference>
<proteinExistence type="predicted"/>
<evidence type="ECO:0000313" key="2">
    <source>
        <dbReference type="EMBL" id="PKY11315.1"/>
    </source>
</evidence>
<dbReference type="InParanoid" id="A0A2I1DN56"/>
<sequence length="144" mass="16442">MENKIQVNSVDFFEKKPVIERIRMQVFVKEQGVPETLEMDDRDEICLHFLAFYDGLAVGTARLDLGLHGKVGRLAVLYPYRGKNVGKSLMRFLHQSAWDRGLTEVWCHAQLSAQGFYSQMGYTKAGSVFQEAGIDHITMRCIKI</sequence>
<dbReference type="Gene3D" id="3.40.630.30">
    <property type="match status" value="1"/>
</dbReference>
<evidence type="ECO:0000313" key="3">
    <source>
        <dbReference type="Proteomes" id="UP000234329"/>
    </source>
</evidence>
<dbReference type="GO" id="GO:0004343">
    <property type="term" value="F:glucosamine 6-phosphate N-acetyltransferase activity"/>
    <property type="evidence" value="ECO:0007669"/>
    <property type="project" value="TreeGrafter"/>
</dbReference>
<organism evidence="2 3">
    <name type="scientific">Acidithiobacillus marinus</name>
    <dbReference type="NCBI Taxonomy" id="187490"/>
    <lineage>
        <taxon>Bacteria</taxon>
        <taxon>Pseudomonadati</taxon>
        <taxon>Pseudomonadota</taxon>
        <taxon>Acidithiobacillia</taxon>
        <taxon>Acidithiobacillales</taxon>
        <taxon>Acidithiobacillaceae</taxon>
        <taxon>Acidithiobacillus</taxon>
    </lineage>
</organism>
<dbReference type="InterPro" id="IPR000182">
    <property type="entry name" value="GNAT_dom"/>
</dbReference>
<dbReference type="InterPro" id="IPR016181">
    <property type="entry name" value="Acyl_CoA_acyltransferase"/>
</dbReference>
<comment type="caution">
    <text evidence="2">The sequence shown here is derived from an EMBL/GenBank/DDBJ whole genome shotgun (WGS) entry which is preliminary data.</text>
</comment>
<evidence type="ECO:0000259" key="1">
    <source>
        <dbReference type="PROSITE" id="PS51186"/>
    </source>
</evidence>
<accession>A0A2I1DN56</accession>
<dbReference type="CDD" id="cd04301">
    <property type="entry name" value="NAT_SF"/>
    <property type="match status" value="1"/>
</dbReference>
<feature type="domain" description="N-acetyltransferase" evidence="1">
    <location>
        <begin position="5"/>
        <end position="144"/>
    </location>
</feature>
<protein>
    <submittedName>
        <fullName evidence="2">GNAT family N-acetyltransferase</fullName>
    </submittedName>
</protein>
<dbReference type="PANTHER" id="PTHR13355">
    <property type="entry name" value="GLUCOSAMINE 6-PHOSPHATE N-ACETYLTRANSFERASE"/>
    <property type="match status" value="1"/>
</dbReference>
<keyword evidence="3" id="KW-1185">Reference proteome</keyword>
<dbReference type="Pfam" id="PF13673">
    <property type="entry name" value="Acetyltransf_10"/>
    <property type="match status" value="1"/>
</dbReference>
<dbReference type="AlphaFoldDB" id="A0A2I1DN56"/>
<dbReference type="PANTHER" id="PTHR13355:SF11">
    <property type="entry name" value="GLUCOSAMINE 6-PHOSPHATE N-ACETYLTRANSFERASE"/>
    <property type="match status" value="1"/>
</dbReference>
<dbReference type="FunCoup" id="A0A2I1DN56">
    <property type="interactions" value="47"/>
</dbReference>
<keyword evidence="2" id="KW-0808">Transferase</keyword>
<name>A0A2I1DN56_9PROT</name>
<dbReference type="SUPFAM" id="SSF55729">
    <property type="entry name" value="Acyl-CoA N-acyltransferases (Nat)"/>
    <property type="match status" value="1"/>
</dbReference>
<reference evidence="2 3" key="1">
    <citation type="submission" date="2017-03" db="EMBL/GenBank/DDBJ databases">
        <title>Draft genime sequence of the acidophilic sulfur-oxidizing bacterium Acidithiobacillus sp. SH, isolated from seawater.</title>
        <authorList>
            <person name="Sharmin S."/>
            <person name="Tokuhisa M."/>
            <person name="Kanao T."/>
            <person name="Kamimura K."/>
        </authorList>
    </citation>
    <scope>NUCLEOTIDE SEQUENCE [LARGE SCALE GENOMIC DNA]</scope>
    <source>
        <strain evidence="2 3">SH</strain>
    </source>
</reference>
<dbReference type="InterPro" id="IPR039143">
    <property type="entry name" value="GNPNAT1-like"/>
</dbReference>
<dbReference type="Proteomes" id="UP000234329">
    <property type="component" value="Unassembled WGS sequence"/>
</dbReference>
<gene>
    <name evidence="2" type="ORF">B1757_05135</name>
</gene>
<dbReference type="EMBL" id="MXAV01000018">
    <property type="protein sequence ID" value="PKY11315.1"/>
    <property type="molecule type" value="Genomic_DNA"/>
</dbReference>
<dbReference type="RefSeq" id="WP_101537301.1">
    <property type="nucleotide sequence ID" value="NZ_MXAV01000018.1"/>
</dbReference>